<protein>
    <submittedName>
        <fullName evidence="2">Uncharacterized protein</fullName>
    </submittedName>
</protein>
<accession>A0A392ND00</accession>
<proteinExistence type="predicted"/>
<dbReference type="Proteomes" id="UP000265520">
    <property type="component" value="Unassembled WGS sequence"/>
</dbReference>
<organism evidence="2 3">
    <name type="scientific">Trifolium medium</name>
    <dbReference type="NCBI Taxonomy" id="97028"/>
    <lineage>
        <taxon>Eukaryota</taxon>
        <taxon>Viridiplantae</taxon>
        <taxon>Streptophyta</taxon>
        <taxon>Embryophyta</taxon>
        <taxon>Tracheophyta</taxon>
        <taxon>Spermatophyta</taxon>
        <taxon>Magnoliopsida</taxon>
        <taxon>eudicotyledons</taxon>
        <taxon>Gunneridae</taxon>
        <taxon>Pentapetalae</taxon>
        <taxon>rosids</taxon>
        <taxon>fabids</taxon>
        <taxon>Fabales</taxon>
        <taxon>Fabaceae</taxon>
        <taxon>Papilionoideae</taxon>
        <taxon>50 kb inversion clade</taxon>
        <taxon>NPAAA clade</taxon>
        <taxon>Hologalegina</taxon>
        <taxon>IRL clade</taxon>
        <taxon>Trifolieae</taxon>
        <taxon>Trifolium</taxon>
    </lineage>
</organism>
<name>A0A392ND00_9FABA</name>
<evidence type="ECO:0000313" key="3">
    <source>
        <dbReference type="Proteomes" id="UP000265520"/>
    </source>
</evidence>
<sequence>MQNQKYPNTSIPKQPVSREKEKDRPLKKRKTPSGPPTHQDPRDPATHPPAVSAQNK</sequence>
<feature type="compositionally biased region" description="Polar residues" evidence="1">
    <location>
        <begin position="1"/>
        <end position="12"/>
    </location>
</feature>
<evidence type="ECO:0000256" key="1">
    <source>
        <dbReference type="SAM" id="MobiDB-lite"/>
    </source>
</evidence>
<feature type="region of interest" description="Disordered" evidence="1">
    <location>
        <begin position="1"/>
        <end position="56"/>
    </location>
</feature>
<dbReference type="EMBL" id="LXQA010035371">
    <property type="protein sequence ID" value="MCH97592.1"/>
    <property type="molecule type" value="Genomic_DNA"/>
</dbReference>
<keyword evidence="3" id="KW-1185">Reference proteome</keyword>
<dbReference type="AlphaFoldDB" id="A0A392ND00"/>
<reference evidence="2 3" key="1">
    <citation type="journal article" date="2018" name="Front. Plant Sci.">
        <title>Red Clover (Trifolium pratense) and Zigzag Clover (T. medium) - A Picture of Genomic Similarities and Differences.</title>
        <authorList>
            <person name="Dluhosova J."/>
            <person name="Istvanek J."/>
            <person name="Nedelnik J."/>
            <person name="Repkova J."/>
        </authorList>
    </citation>
    <scope>NUCLEOTIDE SEQUENCE [LARGE SCALE GENOMIC DNA]</scope>
    <source>
        <strain evidence="3">cv. 10/8</strain>
        <tissue evidence="2">Leaf</tissue>
    </source>
</reference>
<feature type="non-terminal residue" evidence="2">
    <location>
        <position position="56"/>
    </location>
</feature>
<evidence type="ECO:0000313" key="2">
    <source>
        <dbReference type="EMBL" id="MCH97592.1"/>
    </source>
</evidence>
<comment type="caution">
    <text evidence="2">The sequence shown here is derived from an EMBL/GenBank/DDBJ whole genome shotgun (WGS) entry which is preliminary data.</text>
</comment>